<dbReference type="EMBL" id="KN880431">
    <property type="protein sequence ID" value="KIY74320.1"/>
    <property type="molecule type" value="Genomic_DNA"/>
</dbReference>
<dbReference type="PROSITE" id="PS51257">
    <property type="entry name" value="PROKAR_LIPOPROTEIN"/>
    <property type="match status" value="1"/>
</dbReference>
<sequence length="127" mass="13834">MTVCRLRKRTSTVAPTKATGGAILALGCCMHIQLWNASRPLLVCLCPDVRLLAITPTRPAAPGMPYGTSLSGRVHLMVHRLGSPSLPLVLQPPPSFFPPPFLSPPSWARFFNFSLSLRIQPASLAYR</sequence>
<reference evidence="1 2" key="1">
    <citation type="journal article" date="2015" name="Fungal Genet. Biol.">
        <title>Evolution of novel wood decay mechanisms in Agaricales revealed by the genome sequences of Fistulina hepatica and Cylindrobasidium torrendii.</title>
        <authorList>
            <person name="Floudas D."/>
            <person name="Held B.W."/>
            <person name="Riley R."/>
            <person name="Nagy L.G."/>
            <person name="Koehler G."/>
            <person name="Ransdell A.S."/>
            <person name="Younus H."/>
            <person name="Chow J."/>
            <person name="Chiniquy J."/>
            <person name="Lipzen A."/>
            <person name="Tritt A."/>
            <person name="Sun H."/>
            <person name="Haridas S."/>
            <person name="LaButti K."/>
            <person name="Ohm R.A."/>
            <person name="Kues U."/>
            <person name="Blanchette R.A."/>
            <person name="Grigoriev I.V."/>
            <person name="Minto R.E."/>
            <person name="Hibbett D.S."/>
        </authorList>
    </citation>
    <scope>NUCLEOTIDE SEQUENCE [LARGE SCALE GENOMIC DNA]</scope>
    <source>
        <strain evidence="1 2">FP15055 ss-10</strain>
    </source>
</reference>
<evidence type="ECO:0000313" key="2">
    <source>
        <dbReference type="Proteomes" id="UP000054007"/>
    </source>
</evidence>
<evidence type="ECO:0000313" key="1">
    <source>
        <dbReference type="EMBL" id="KIY74320.1"/>
    </source>
</evidence>
<organism evidence="1 2">
    <name type="scientific">Cylindrobasidium torrendii FP15055 ss-10</name>
    <dbReference type="NCBI Taxonomy" id="1314674"/>
    <lineage>
        <taxon>Eukaryota</taxon>
        <taxon>Fungi</taxon>
        <taxon>Dikarya</taxon>
        <taxon>Basidiomycota</taxon>
        <taxon>Agaricomycotina</taxon>
        <taxon>Agaricomycetes</taxon>
        <taxon>Agaricomycetidae</taxon>
        <taxon>Agaricales</taxon>
        <taxon>Marasmiineae</taxon>
        <taxon>Physalacriaceae</taxon>
        <taxon>Cylindrobasidium</taxon>
    </lineage>
</organism>
<dbReference type="Proteomes" id="UP000054007">
    <property type="component" value="Unassembled WGS sequence"/>
</dbReference>
<name>A0A0D7BVQ1_9AGAR</name>
<accession>A0A0D7BVQ1</accession>
<keyword evidence="2" id="KW-1185">Reference proteome</keyword>
<gene>
    <name evidence="1" type="ORF">CYLTODRAFT_416165</name>
</gene>
<proteinExistence type="predicted"/>
<dbReference type="AlphaFoldDB" id="A0A0D7BVQ1"/>
<protein>
    <submittedName>
        <fullName evidence="1">Uncharacterized protein</fullName>
    </submittedName>
</protein>